<accession>A0ACC0ZC98</accession>
<sequence>MNFRGYINYNTTNPINKYEDGNTQMEMSQTGTRYFINSATGSCDFKHFLDVKSSDSLTTSLIAHMTLRVPPTPVLYMSSNAAGGDGMAIVNIVWIIVGSLMLAY</sequence>
<name>A0ACC0ZC98_9ROSI</name>
<organism evidence="1 2">
    <name type="scientific">Pistacia integerrima</name>
    <dbReference type="NCBI Taxonomy" id="434235"/>
    <lineage>
        <taxon>Eukaryota</taxon>
        <taxon>Viridiplantae</taxon>
        <taxon>Streptophyta</taxon>
        <taxon>Embryophyta</taxon>
        <taxon>Tracheophyta</taxon>
        <taxon>Spermatophyta</taxon>
        <taxon>Magnoliopsida</taxon>
        <taxon>eudicotyledons</taxon>
        <taxon>Gunneridae</taxon>
        <taxon>Pentapetalae</taxon>
        <taxon>rosids</taxon>
        <taxon>malvids</taxon>
        <taxon>Sapindales</taxon>
        <taxon>Anacardiaceae</taxon>
        <taxon>Pistacia</taxon>
    </lineage>
</organism>
<dbReference type="Proteomes" id="UP001163603">
    <property type="component" value="Chromosome 2"/>
</dbReference>
<keyword evidence="2" id="KW-1185">Reference proteome</keyword>
<proteinExistence type="predicted"/>
<gene>
    <name evidence="1" type="ORF">Pint_16674</name>
</gene>
<evidence type="ECO:0000313" key="2">
    <source>
        <dbReference type="Proteomes" id="UP001163603"/>
    </source>
</evidence>
<comment type="caution">
    <text evidence="1">The sequence shown here is derived from an EMBL/GenBank/DDBJ whole genome shotgun (WGS) entry which is preliminary data.</text>
</comment>
<dbReference type="EMBL" id="CM047737">
    <property type="protein sequence ID" value="KAJ0049100.1"/>
    <property type="molecule type" value="Genomic_DNA"/>
</dbReference>
<reference evidence="2" key="1">
    <citation type="journal article" date="2023" name="G3 (Bethesda)">
        <title>Genome assembly and association tests identify interacting loci associated with vigor, precocity, and sex in interspecific pistachio rootstocks.</title>
        <authorList>
            <person name="Palmer W."/>
            <person name="Jacygrad E."/>
            <person name="Sagayaradj S."/>
            <person name="Cavanaugh K."/>
            <person name="Han R."/>
            <person name="Bertier L."/>
            <person name="Beede B."/>
            <person name="Kafkas S."/>
            <person name="Golino D."/>
            <person name="Preece J."/>
            <person name="Michelmore R."/>
        </authorList>
    </citation>
    <scope>NUCLEOTIDE SEQUENCE [LARGE SCALE GENOMIC DNA]</scope>
</reference>
<evidence type="ECO:0000313" key="1">
    <source>
        <dbReference type="EMBL" id="KAJ0049100.1"/>
    </source>
</evidence>
<protein>
    <submittedName>
        <fullName evidence="1">Uncharacterized protein</fullName>
    </submittedName>
</protein>